<feature type="transmembrane region" description="Helical" evidence="1">
    <location>
        <begin position="215"/>
        <end position="236"/>
    </location>
</feature>
<geneLocation type="plasmid" evidence="2">
    <name>pEIB1</name>
</geneLocation>
<accession>Q83XJ3</accession>
<organism evidence="2">
    <name type="scientific">Vibrio anguillarum</name>
    <name type="common">Listonella anguillarum</name>
    <dbReference type="NCBI Taxonomy" id="55601"/>
    <lineage>
        <taxon>Bacteria</taxon>
        <taxon>Pseudomonadati</taxon>
        <taxon>Pseudomonadota</taxon>
        <taxon>Gammaproteobacteria</taxon>
        <taxon>Vibrionales</taxon>
        <taxon>Vibrionaceae</taxon>
        <taxon>Vibrio</taxon>
    </lineage>
</organism>
<sequence>MLVTVPMHFDNINGVNHGTVQVITGLKIQLIQYGEQHPAIMSTVRCPDRLMDFKFRIASQSIKLFHKTLQRSLCNNGINHLFDDTIGLIRCCFSHPEEQFCFSSDFFKGRKLFFIHFLLSPRSEVVDQLHQHFSQGIRQLLPTSPAVYDNHGVTNTDRVAPDFPDRFGSAALTIYFDKFGWYAPDKISIQPQFIKGGELRNNKENIIEAGFPRFLFYYAEYIFFIIRVIIYFFLLVG</sequence>
<reference evidence="2" key="3">
    <citation type="journal article" date="2005" name="Arch. Microbiol.">
        <title>Gene cloning, expression and functional characterization of a phosphopantetheinyl transferase from Vibrio anguillarum serotype O1.</title>
        <authorList>
            <person name="Liu Q."/>
            <person name="Ma Y."/>
            <person name="Zhou L."/>
            <person name="Zhang Y."/>
        </authorList>
    </citation>
    <scope>NUCLEOTIDE SEQUENCE</scope>
    <source>
        <plasmid evidence="2">pEIB1</plasmid>
    </source>
</reference>
<dbReference type="EMBL" id="AY255699">
    <property type="protein sequence ID" value="AAO92367.1"/>
    <property type="molecule type" value="Genomic_DNA"/>
</dbReference>
<gene>
    <name evidence="2" type="primary">JM13</name>
</gene>
<proteinExistence type="predicted"/>
<keyword evidence="1" id="KW-0812">Transmembrane</keyword>
<keyword evidence="1" id="KW-1133">Transmembrane helix</keyword>
<evidence type="ECO:0000313" key="2">
    <source>
        <dbReference type="EMBL" id="AAO92367.1"/>
    </source>
</evidence>
<keyword evidence="2" id="KW-0614">Plasmid</keyword>
<reference evidence="2" key="1">
    <citation type="journal article" date="2003" name="Acta Biochim. Biophys. Sin.">
        <title>DNA sequencing of a plasmid with virulence from marine fish pathogen Vibrio anguillarum.</title>
        <authorList>
            <person name="Wu H.Z."/>
            <person name="Zhang H.Z."/>
            <person name="Lu C.X."/>
            <person name="Liang N."/>
            <person name="Jin H.Y."/>
            <person name="Ma Y."/>
            <person name="Zhang Y.X."/>
        </authorList>
    </citation>
    <scope>NUCLEOTIDE SEQUENCE</scope>
    <source>
        <plasmid evidence="2">pEIB1</plasmid>
    </source>
</reference>
<reference evidence="2" key="2">
    <citation type="journal article" date="2004" name="Arch. Microbiol.">
        <title>Cloning, identification and expression of an entE homologue angE from Vibrio anguillarum serotype O1.</title>
        <authorList>
            <person name="Liu Q."/>
            <person name="Ma Y."/>
            <person name="Wu H."/>
            <person name="Shao M."/>
            <person name="Liu H."/>
            <person name="Zhang Y."/>
        </authorList>
    </citation>
    <scope>NUCLEOTIDE SEQUENCE</scope>
    <source>
        <plasmid evidence="2">pEIB1</plasmid>
    </source>
</reference>
<protein>
    <submittedName>
        <fullName evidence="2">Thyroglobulin</fullName>
    </submittedName>
</protein>
<evidence type="ECO:0000256" key="1">
    <source>
        <dbReference type="SAM" id="Phobius"/>
    </source>
</evidence>
<dbReference type="AlphaFoldDB" id="Q83XJ3"/>
<name>Q83XJ3_VIBAN</name>
<keyword evidence="1" id="KW-0472">Membrane</keyword>